<dbReference type="InterPro" id="IPR039426">
    <property type="entry name" value="TonB-dep_rcpt-like"/>
</dbReference>
<accession>A0A948TP06</accession>
<proteinExistence type="inferred from homology"/>
<keyword evidence="1" id="KW-0472">Membrane</keyword>
<comment type="subcellular location">
    <subcellularLocation>
        <location evidence="1">Cell outer membrane</location>
        <topology evidence="1">Multi-pass membrane protein</topology>
    </subcellularLocation>
</comment>
<dbReference type="SUPFAM" id="SSF49464">
    <property type="entry name" value="Carboxypeptidase regulatory domain-like"/>
    <property type="match status" value="1"/>
</dbReference>
<keyword evidence="1" id="KW-0998">Cell outer membrane</keyword>
<keyword evidence="1" id="KW-0813">Transport</keyword>
<reference evidence="3" key="1">
    <citation type="journal article" date="2021" name="PeerJ">
        <title>Extensive microbial diversity within the chicken gut microbiome revealed by metagenomics and culture.</title>
        <authorList>
            <person name="Gilroy R."/>
            <person name="Ravi A."/>
            <person name="Getino M."/>
            <person name="Pursley I."/>
            <person name="Horton D.L."/>
            <person name="Alikhan N.F."/>
            <person name="Baker D."/>
            <person name="Gharbi K."/>
            <person name="Hall N."/>
            <person name="Watson M."/>
            <person name="Adriaenssens E.M."/>
            <person name="Foster-Nyarko E."/>
            <person name="Jarju S."/>
            <person name="Secka A."/>
            <person name="Antonio M."/>
            <person name="Oren A."/>
            <person name="Chaudhuri R.R."/>
            <person name="La Ragione R."/>
            <person name="Hildebrand F."/>
            <person name="Pallen M.J."/>
        </authorList>
    </citation>
    <scope>NUCLEOTIDE SEQUENCE</scope>
    <source>
        <strain evidence="3">8470</strain>
    </source>
</reference>
<dbReference type="InterPro" id="IPR008969">
    <property type="entry name" value="CarboxyPept-like_regulatory"/>
</dbReference>
<dbReference type="EMBL" id="JAHLFJ010000084">
    <property type="protein sequence ID" value="MBU3856804.1"/>
    <property type="molecule type" value="Genomic_DNA"/>
</dbReference>
<dbReference type="Pfam" id="PF13715">
    <property type="entry name" value="CarbopepD_reg_2"/>
    <property type="match status" value="1"/>
</dbReference>
<dbReference type="FunFam" id="2.170.130.10:FF:000003">
    <property type="entry name" value="SusC/RagA family TonB-linked outer membrane protein"/>
    <property type="match status" value="1"/>
</dbReference>
<dbReference type="PROSITE" id="PS52016">
    <property type="entry name" value="TONB_DEPENDENT_REC_3"/>
    <property type="match status" value="1"/>
</dbReference>
<evidence type="ECO:0000259" key="2">
    <source>
        <dbReference type="Pfam" id="PF07715"/>
    </source>
</evidence>
<evidence type="ECO:0000313" key="4">
    <source>
        <dbReference type="Proteomes" id="UP000784286"/>
    </source>
</evidence>
<dbReference type="InterPro" id="IPR023997">
    <property type="entry name" value="TonB-dep_OMP_SusC/RagA_CS"/>
</dbReference>
<keyword evidence="3" id="KW-0675">Receptor</keyword>
<evidence type="ECO:0000313" key="3">
    <source>
        <dbReference type="EMBL" id="MBU3856804.1"/>
    </source>
</evidence>
<sequence length="1065" mass="118287">MHQKEKSLLQGCISSLLVGGTLWLSAFPACAIPAESLAKDMAASVSAVQQKGHEITGTVTDAKTSEPLIGVTVMVKGTTNGVMTDVDGQFRLNCKEGDVLQISYIGYETKEVKVGSLKMYMVEMNESAEMLEEVVVTAFGVGQKKASMVGSVSQVRSEDLRVPSASLSSSFAGRLSGVIAVQRSGEPGADGADFWIRGKSTFSGATGALIVLDGVEISAQELNALDPEAIEGFSILKDATATALYGTRGANGVMIVTTKSGKNLDKPIINFRLEGALTQLTDVPQTVDGVTYMNLYNEALTRPNASGTPYSEDKINGTLNHLNPYIYPDVNWYDEMFKRNAFSQKANFNIRGGSKKMDYFMSAGIKHSDGNLNSMSSDYFSYNNNVRVTNYDFINNLNVYATPTTKLSLGLNLSVRDWKGPNMSVNDIFAYSLIANPVDFPIMYPAGTGGIVTEDIMWGAKSGGPYDTGFRNPVAEYVRGYQTNMQSIVTANFKIEQDLSMLLPGLKFSGLFSYKNKNITIVHRSSAYNGYELESYDPETMDYTLRNTTQEKNTAINTTGGHGGERNMYLQAMLDYNHTFNDVHALNVMFLFNRQQYDTNIPSDLFSSLPKRKQGIAGRISYAYANRYLAEANFGYNGSENFAPDNRYGFFPSFALGYTISEEDFWEKLRPVVSMLKIRGSWGLVGNDDTSNTAGRFAYLEDISLSGGPSYVTGTNQNIKLSGPKWNRYYNSQLGWEVGEKWNVGMDLQLFNSLNLTFDVFKETRRDIFLSRSGTIPQFLGMAGAAVYGNLGKMKNEGVDLALDYNKQVNKDLFISFKGTFTYAHNTILERDEPPFREYPNLSTIGHSDGQYLLYIANGLFPDEATIKNNPKQNLGFDPQPGDIWYKNLPNYAGEYDNVIDSNDRMYVGNPKDPEIVYGFGPSVKWKNWDFSFFFQGAAKTSILMSGFHPFGSQGINNVFQWIADSHWSEDNPDPNAEYPRLSKLDNPNTTASSTFWLRNGAFLKLKNAEIGYTYKGWRFYVSGSNLLTFSPFDYWDPEMGSGSGLKYPTQRVFNFGVQVTFNNK</sequence>
<dbReference type="GO" id="GO:0009279">
    <property type="term" value="C:cell outer membrane"/>
    <property type="evidence" value="ECO:0007669"/>
    <property type="project" value="UniProtKB-SubCell"/>
</dbReference>
<organism evidence="3 4">
    <name type="scientific">Candidatus Phocaeicola excrementipullorum</name>
    <dbReference type="NCBI Taxonomy" id="2838731"/>
    <lineage>
        <taxon>Bacteria</taxon>
        <taxon>Pseudomonadati</taxon>
        <taxon>Bacteroidota</taxon>
        <taxon>Bacteroidia</taxon>
        <taxon>Bacteroidales</taxon>
        <taxon>Bacteroidaceae</taxon>
        <taxon>Phocaeicola</taxon>
    </lineage>
</organism>
<feature type="domain" description="TonB-dependent receptor plug" evidence="2">
    <location>
        <begin position="145"/>
        <end position="253"/>
    </location>
</feature>
<dbReference type="NCBIfam" id="TIGR04056">
    <property type="entry name" value="OMP_RagA_SusC"/>
    <property type="match status" value="1"/>
</dbReference>
<dbReference type="Proteomes" id="UP000784286">
    <property type="component" value="Unassembled WGS sequence"/>
</dbReference>
<dbReference type="InterPro" id="IPR037066">
    <property type="entry name" value="Plug_dom_sf"/>
</dbReference>
<dbReference type="AlphaFoldDB" id="A0A948TP06"/>
<comment type="similarity">
    <text evidence="1">Belongs to the TonB-dependent receptor family.</text>
</comment>
<reference evidence="3" key="2">
    <citation type="submission" date="2021-04" db="EMBL/GenBank/DDBJ databases">
        <authorList>
            <person name="Gilroy R."/>
        </authorList>
    </citation>
    <scope>NUCLEOTIDE SEQUENCE</scope>
    <source>
        <strain evidence="3">8470</strain>
    </source>
</reference>
<keyword evidence="1" id="KW-0812">Transmembrane</keyword>
<evidence type="ECO:0000256" key="1">
    <source>
        <dbReference type="PROSITE-ProRule" id="PRU01360"/>
    </source>
</evidence>
<dbReference type="Gene3D" id="2.170.130.10">
    <property type="entry name" value="TonB-dependent receptor, plug domain"/>
    <property type="match status" value="1"/>
</dbReference>
<dbReference type="FunFam" id="2.60.40.1120:FF:000003">
    <property type="entry name" value="Outer membrane protein Omp121"/>
    <property type="match status" value="1"/>
</dbReference>
<dbReference type="InterPro" id="IPR012910">
    <property type="entry name" value="Plug_dom"/>
</dbReference>
<dbReference type="Gene3D" id="2.60.40.1120">
    <property type="entry name" value="Carboxypeptidase-like, regulatory domain"/>
    <property type="match status" value="1"/>
</dbReference>
<protein>
    <submittedName>
        <fullName evidence="3">TonB-dependent receptor</fullName>
    </submittedName>
</protein>
<dbReference type="SUPFAM" id="SSF56935">
    <property type="entry name" value="Porins"/>
    <property type="match status" value="1"/>
</dbReference>
<name>A0A948TP06_9BACT</name>
<gene>
    <name evidence="3" type="ORF">H9928_09690</name>
</gene>
<dbReference type="Pfam" id="PF07715">
    <property type="entry name" value="Plug"/>
    <property type="match status" value="1"/>
</dbReference>
<keyword evidence="1" id="KW-1134">Transmembrane beta strand</keyword>
<dbReference type="NCBIfam" id="TIGR04057">
    <property type="entry name" value="SusC_RagA_signa"/>
    <property type="match status" value="1"/>
</dbReference>
<dbReference type="InterPro" id="IPR023996">
    <property type="entry name" value="TonB-dep_OMP_SusC/RagA"/>
</dbReference>
<comment type="caution">
    <text evidence="3">The sequence shown here is derived from an EMBL/GenBank/DDBJ whole genome shotgun (WGS) entry which is preliminary data.</text>
</comment>